<reference evidence="2 3" key="1">
    <citation type="submission" date="2024-02" db="EMBL/GenBank/DDBJ databases">
        <title>Roseovarius strain W115 nov., isolated from a marine algae.</title>
        <authorList>
            <person name="Lee M.W."/>
            <person name="Lee J.K."/>
            <person name="Kim J.M."/>
            <person name="Choi D.G."/>
            <person name="Baek J.H."/>
            <person name="Bayburt H."/>
            <person name="Jung J.J."/>
            <person name="Han D.M."/>
            <person name="Jeon C.O."/>
        </authorList>
    </citation>
    <scope>NUCLEOTIDE SEQUENCE [LARGE SCALE GENOMIC DNA]</scope>
    <source>
        <strain evidence="2 3">W115</strain>
        <plasmid evidence="2 3">unnamed1</plasmid>
    </source>
</reference>
<dbReference type="EMBL" id="CP146607">
    <property type="protein sequence ID" value="WYK20159.1"/>
    <property type="molecule type" value="Genomic_DNA"/>
</dbReference>
<evidence type="ECO:0000313" key="2">
    <source>
        <dbReference type="EMBL" id="WYK20159.1"/>
    </source>
</evidence>
<dbReference type="Proteomes" id="UP001281305">
    <property type="component" value="Plasmid unnamed1"/>
</dbReference>
<name>A0ABZ2TKG6_9RHOB</name>
<geneLocation type="plasmid" evidence="2 3">
    <name>unnamed1</name>
</geneLocation>
<proteinExistence type="predicted"/>
<sequence>MKEASKRGARQGSGSSEVTPVEGVTIKTRRGSISMLAKKSGANAKFAEWLDDNLAEIMKKSYAEFTAVNRTDEN</sequence>
<evidence type="ECO:0000256" key="1">
    <source>
        <dbReference type="SAM" id="MobiDB-lite"/>
    </source>
</evidence>
<keyword evidence="2" id="KW-0614">Plasmid</keyword>
<feature type="region of interest" description="Disordered" evidence="1">
    <location>
        <begin position="1"/>
        <end position="24"/>
    </location>
</feature>
<accession>A0ABZ2TKG6</accession>
<gene>
    <name evidence="2" type="ORF">RZS32_018920</name>
</gene>
<dbReference type="RefSeq" id="WP_339106924.1">
    <property type="nucleotide sequence ID" value="NZ_CP146607.1"/>
</dbReference>
<evidence type="ECO:0000313" key="3">
    <source>
        <dbReference type="Proteomes" id="UP001281305"/>
    </source>
</evidence>
<organism evidence="2 3">
    <name type="scientific">Roseovarius rhodophyticola</name>
    <dbReference type="NCBI Taxonomy" id="3080827"/>
    <lineage>
        <taxon>Bacteria</taxon>
        <taxon>Pseudomonadati</taxon>
        <taxon>Pseudomonadota</taxon>
        <taxon>Alphaproteobacteria</taxon>
        <taxon>Rhodobacterales</taxon>
        <taxon>Roseobacteraceae</taxon>
        <taxon>Roseovarius</taxon>
    </lineage>
</organism>
<protein>
    <submittedName>
        <fullName evidence="2">Uncharacterized protein</fullName>
    </submittedName>
</protein>
<keyword evidence="3" id="KW-1185">Reference proteome</keyword>